<keyword evidence="6" id="KW-1003">Cell membrane</keyword>
<keyword evidence="13" id="KW-1278">Translocase</keyword>
<dbReference type="KEGG" id="rcr:NCTC10994_01729"/>
<dbReference type="Gene3D" id="3.40.1110.10">
    <property type="entry name" value="Calcium-transporting ATPase, cytoplasmic domain N"/>
    <property type="match status" value="1"/>
</dbReference>
<dbReference type="PRINTS" id="PR01836">
    <property type="entry name" value="MGATPASE"/>
</dbReference>
<keyword evidence="12" id="KW-0460">Magnesium</keyword>
<keyword evidence="10" id="KW-0547">Nucleotide-binding</keyword>
<evidence type="ECO:0000256" key="6">
    <source>
        <dbReference type="ARBA" id="ARBA00022475"/>
    </source>
</evidence>
<keyword evidence="21" id="KW-0378">Hydrolase</keyword>
<accession>A0A2X4TWM4</accession>
<organism evidence="21 22">
    <name type="scientific">Rhodococcus coprophilus</name>
    <dbReference type="NCBI Taxonomy" id="38310"/>
    <lineage>
        <taxon>Bacteria</taxon>
        <taxon>Bacillati</taxon>
        <taxon>Actinomycetota</taxon>
        <taxon>Actinomycetes</taxon>
        <taxon>Mycobacteriales</taxon>
        <taxon>Nocardiaceae</taxon>
        <taxon>Rhodococcus</taxon>
    </lineage>
</organism>
<feature type="transmembrane region" description="Helical" evidence="19">
    <location>
        <begin position="790"/>
        <end position="810"/>
    </location>
</feature>
<dbReference type="InterPro" id="IPR044492">
    <property type="entry name" value="P_typ_ATPase_HD_dom"/>
</dbReference>
<gene>
    <name evidence="21" type="primary">mgtA</name>
    <name evidence="21" type="ORF">NCTC10994_01729</name>
</gene>
<dbReference type="RefSeq" id="WP_084722622.1">
    <property type="nucleotide sequence ID" value="NZ_JAFBBL010000001.1"/>
</dbReference>
<feature type="transmembrane region" description="Helical" evidence="19">
    <location>
        <begin position="729"/>
        <end position="752"/>
    </location>
</feature>
<evidence type="ECO:0000256" key="5">
    <source>
        <dbReference type="ARBA" id="ARBA00013555"/>
    </source>
</evidence>
<keyword evidence="15 19" id="KW-0472">Membrane</keyword>
<evidence type="ECO:0000256" key="13">
    <source>
        <dbReference type="ARBA" id="ARBA00022967"/>
    </source>
</evidence>
<dbReference type="Gene3D" id="1.20.1110.10">
    <property type="entry name" value="Calcium-transporting ATPase, transmembrane domain"/>
    <property type="match status" value="1"/>
</dbReference>
<comment type="subcellular location">
    <subcellularLocation>
        <location evidence="2">Cell inner membrane</location>
        <topology evidence="2">Multi-pass membrane protein</topology>
    </subcellularLocation>
</comment>
<feature type="transmembrane region" description="Helical" evidence="19">
    <location>
        <begin position="257"/>
        <end position="275"/>
    </location>
</feature>
<dbReference type="InterPro" id="IPR023299">
    <property type="entry name" value="ATPase_P-typ_cyto_dom_N"/>
</dbReference>
<keyword evidence="22" id="KW-1185">Reference proteome</keyword>
<feature type="transmembrane region" description="Helical" evidence="19">
    <location>
        <begin position="758"/>
        <end position="778"/>
    </location>
</feature>
<evidence type="ECO:0000256" key="11">
    <source>
        <dbReference type="ARBA" id="ARBA00022840"/>
    </source>
</evidence>
<dbReference type="GO" id="GO:0005886">
    <property type="term" value="C:plasma membrane"/>
    <property type="evidence" value="ECO:0007669"/>
    <property type="project" value="UniProtKB-SubCell"/>
</dbReference>
<keyword evidence="14 19" id="KW-1133">Transmembrane helix</keyword>
<evidence type="ECO:0000256" key="7">
    <source>
        <dbReference type="ARBA" id="ARBA00022519"/>
    </source>
</evidence>
<sequence>MIGKGAQQEQHTAGSSGLAICDAAALPVDEVLARLGSSSSGLSAAAAAERLETVGPNAVRSYRVRAWAVLARQLRSALLLLLAVTAVASFFLGNRSDAVVIGIILVASVGLGFFNEYRAERATAALHSQVRHNTVVLREGEATRVDVTELVPGDVVRLVLGDVVPADLRLSEVVDLECDESVLTGESEPAEKNTDVVPEGTATADLTGCAFMGTIVHAGTGTGVVVSTGANAEFGRIARGLGDREPETDFQRGLRSFSVLLLQVALVLTSMIVVINLLLDRPLIESLLFALAIAVGITPQLLPAVVSTALASGSRRLAARKVLVKRLVCIEDLGDVDILITDKTGTLTTGRIAFVEAVPLDGESAEHTVLHGLLATETEVGGSGKRIATNAMDTALWESAGETGRQVERYRRVDGVPFDHSRRMTSALVATPGDDAKFLVVKGAPESVLGRCVEASAAARETLAQLFDRGRRVVAVAAKDLDAARTRAGADDERDLHLTGFLVFSDEPKESARQSLGRLAELGITVKVATGDNSQVAERVCTELGLTSGGSVTGTELARLDDEQFTEVARRATVFARVSPEQKARLVRALRGEGRSIGFLGDGVNDALALHVADVGISVDSGTDVAKDAADVVLLEKDLGVLADGVTEGRRTFANTIKYVLMSTSSNFGNMFSAAAASAVLTFLPMLPSQILLNNLLYDSSQLALPGDRVDPEELRAPSHWDIAFIRRFMLFFGPLSSLFDFVTFGLMLGVFHAGPELFRTGWFVESLATQILIVFAIRTRRTPFIRSRPSRTLIVTVAVVLAVGIGVTFSPFADDLGFTRLPLGFFLMLVVLIVAYLVLIEFAKRLFYAEPLHRLPPSPRRGRRHRLHRRAAHFSTAAHLPPLVLRRGSSAGT</sequence>
<proteinExistence type="inferred from homology"/>
<comment type="catalytic activity">
    <reaction evidence="18">
        <text>ATP + H2O = ADP + phosphate + H(+)</text>
        <dbReference type="Rhea" id="RHEA:13065"/>
        <dbReference type="ChEBI" id="CHEBI:15377"/>
        <dbReference type="ChEBI" id="CHEBI:15378"/>
        <dbReference type="ChEBI" id="CHEBI:30616"/>
        <dbReference type="ChEBI" id="CHEBI:43474"/>
        <dbReference type="ChEBI" id="CHEBI:456216"/>
    </reaction>
</comment>
<dbReference type="NCBIfam" id="TIGR01524">
    <property type="entry name" value="ATPase-IIIB_Mg"/>
    <property type="match status" value="1"/>
</dbReference>
<dbReference type="GO" id="GO:0005524">
    <property type="term" value="F:ATP binding"/>
    <property type="evidence" value="ECO:0007669"/>
    <property type="project" value="UniProtKB-KW"/>
</dbReference>
<dbReference type="SUPFAM" id="SSF81653">
    <property type="entry name" value="Calcium ATPase, transduction domain A"/>
    <property type="match status" value="1"/>
</dbReference>
<dbReference type="SMART" id="SM00831">
    <property type="entry name" value="Cation_ATPase_N"/>
    <property type="match status" value="1"/>
</dbReference>
<dbReference type="Gene3D" id="3.40.50.1000">
    <property type="entry name" value="HAD superfamily/HAD-like"/>
    <property type="match status" value="1"/>
</dbReference>
<dbReference type="InterPro" id="IPR006415">
    <property type="entry name" value="P-type_ATPase_IIIB"/>
</dbReference>
<dbReference type="Pfam" id="PF00689">
    <property type="entry name" value="Cation_ATPase_C"/>
    <property type="match status" value="1"/>
</dbReference>
<evidence type="ECO:0000256" key="9">
    <source>
        <dbReference type="ARBA" id="ARBA00022692"/>
    </source>
</evidence>
<dbReference type="InterPro" id="IPR036412">
    <property type="entry name" value="HAD-like_sf"/>
</dbReference>
<dbReference type="InterPro" id="IPR023298">
    <property type="entry name" value="ATPase_P-typ_TM_dom_sf"/>
</dbReference>
<reference evidence="21 22" key="1">
    <citation type="submission" date="2018-06" db="EMBL/GenBank/DDBJ databases">
        <authorList>
            <consortium name="Pathogen Informatics"/>
            <person name="Doyle S."/>
        </authorList>
    </citation>
    <scope>NUCLEOTIDE SEQUENCE [LARGE SCALE GENOMIC DNA]</scope>
    <source>
        <strain evidence="21 22">NCTC10994</strain>
    </source>
</reference>
<evidence type="ECO:0000256" key="16">
    <source>
        <dbReference type="ARBA" id="ARBA00029806"/>
    </source>
</evidence>
<dbReference type="EMBL" id="LS483468">
    <property type="protein sequence ID" value="SQI30769.1"/>
    <property type="molecule type" value="Genomic_DNA"/>
</dbReference>
<dbReference type="Proteomes" id="UP000249091">
    <property type="component" value="Chromosome 1"/>
</dbReference>
<evidence type="ECO:0000256" key="10">
    <source>
        <dbReference type="ARBA" id="ARBA00022741"/>
    </source>
</evidence>
<dbReference type="PANTHER" id="PTHR42861">
    <property type="entry name" value="CALCIUM-TRANSPORTING ATPASE"/>
    <property type="match status" value="1"/>
</dbReference>
<evidence type="ECO:0000259" key="20">
    <source>
        <dbReference type="SMART" id="SM00831"/>
    </source>
</evidence>
<dbReference type="GO" id="GO:0016887">
    <property type="term" value="F:ATP hydrolysis activity"/>
    <property type="evidence" value="ECO:0007669"/>
    <property type="project" value="InterPro"/>
</dbReference>
<feature type="transmembrane region" description="Helical" evidence="19">
    <location>
        <begin position="822"/>
        <end position="840"/>
    </location>
</feature>
<dbReference type="EC" id="7.2.2.14" evidence="4"/>
<feature type="transmembrane region" description="Helical" evidence="19">
    <location>
        <begin position="98"/>
        <end position="114"/>
    </location>
</feature>
<evidence type="ECO:0000256" key="18">
    <source>
        <dbReference type="ARBA" id="ARBA00049360"/>
    </source>
</evidence>
<evidence type="ECO:0000313" key="21">
    <source>
        <dbReference type="EMBL" id="SQI30769.1"/>
    </source>
</evidence>
<dbReference type="SFLD" id="SFLDF00027">
    <property type="entry name" value="p-type_atpase"/>
    <property type="match status" value="1"/>
</dbReference>
<dbReference type="InterPro" id="IPR059000">
    <property type="entry name" value="ATPase_P-type_domA"/>
</dbReference>
<evidence type="ECO:0000256" key="8">
    <source>
        <dbReference type="ARBA" id="ARBA00022553"/>
    </source>
</evidence>
<comment type="function">
    <text evidence="1">Mediates magnesium influx to the cytosol.</text>
</comment>
<evidence type="ECO:0000256" key="1">
    <source>
        <dbReference type="ARBA" id="ARBA00003954"/>
    </source>
</evidence>
<dbReference type="SUPFAM" id="SSF56784">
    <property type="entry name" value="HAD-like"/>
    <property type="match status" value="1"/>
</dbReference>
<dbReference type="InterPro" id="IPR008250">
    <property type="entry name" value="ATPase_P-typ_transduc_dom_A_sf"/>
</dbReference>
<keyword evidence="8" id="KW-0597">Phosphoprotein</keyword>
<evidence type="ECO:0000256" key="19">
    <source>
        <dbReference type="SAM" id="Phobius"/>
    </source>
</evidence>
<dbReference type="SUPFAM" id="SSF81665">
    <property type="entry name" value="Calcium ATPase, transmembrane domain M"/>
    <property type="match status" value="1"/>
</dbReference>
<dbReference type="InterPro" id="IPR023214">
    <property type="entry name" value="HAD_sf"/>
</dbReference>
<evidence type="ECO:0000256" key="15">
    <source>
        <dbReference type="ARBA" id="ARBA00023136"/>
    </source>
</evidence>
<comment type="catalytic activity">
    <reaction evidence="17">
        <text>Mg(2+)(out) + ATP + H2O = Mg(2+)(in) + ADP + phosphate + H(+)</text>
        <dbReference type="Rhea" id="RHEA:10260"/>
        <dbReference type="ChEBI" id="CHEBI:15377"/>
        <dbReference type="ChEBI" id="CHEBI:15378"/>
        <dbReference type="ChEBI" id="CHEBI:18420"/>
        <dbReference type="ChEBI" id="CHEBI:30616"/>
        <dbReference type="ChEBI" id="CHEBI:43474"/>
        <dbReference type="ChEBI" id="CHEBI:456216"/>
        <dbReference type="EC" id="7.2.2.14"/>
    </reaction>
</comment>
<dbReference type="Pfam" id="PF00690">
    <property type="entry name" value="Cation_ATPase_N"/>
    <property type="match status" value="1"/>
</dbReference>
<dbReference type="PROSITE" id="PS00154">
    <property type="entry name" value="ATPASE_E1_E2"/>
    <property type="match status" value="1"/>
</dbReference>
<evidence type="ECO:0000256" key="14">
    <source>
        <dbReference type="ARBA" id="ARBA00022989"/>
    </source>
</evidence>
<keyword evidence="7" id="KW-0997">Cell inner membrane</keyword>
<dbReference type="SFLD" id="SFLDS00003">
    <property type="entry name" value="Haloacid_Dehalogenase"/>
    <property type="match status" value="1"/>
</dbReference>
<dbReference type="InterPro" id="IPR001757">
    <property type="entry name" value="P_typ_ATPase"/>
</dbReference>
<dbReference type="STRING" id="1219011.GCA_001895045_02822"/>
<feature type="domain" description="Cation-transporting P-type ATPase N-terminal" evidence="20">
    <location>
        <begin position="22"/>
        <end position="94"/>
    </location>
</feature>
<dbReference type="InterPro" id="IPR004014">
    <property type="entry name" value="ATPase_P-typ_cation-transptr_N"/>
</dbReference>
<evidence type="ECO:0000256" key="17">
    <source>
        <dbReference type="ARBA" id="ARBA00047295"/>
    </source>
</evidence>
<evidence type="ECO:0000313" key="22">
    <source>
        <dbReference type="Proteomes" id="UP000249091"/>
    </source>
</evidence>
<feature type="transmembrane region" description="Helical" evidence="19">
    <location>
        <begin position="74"/>
        <end position="92"/>
    </location>
</feature>
<protein>
    <recommendedName>
        <fullName evidence="5">Magnesium-transporting ATPase, P-type 1</fullName>
        <ecNumber evidence="4">7.2.2.14</ecNumber>
    </recommendedName>
    <alternativeName>
        <fullName evidence="16">Mg(2+) transport ATPase, P-type 1</fullName>
    </alternativeName>
</protein>
<dbReference type="GO" id="GO:0015444">
    <property type="term" value="F:P-type magnesium transporter activity"/>
    <property type="evidence" value="ECO:0007669"/>
    <property type="project" value="UniProtKB-EC"/>
</dbReference>
<keyword evidence="11" id="KW-0067">ATP-binding</keyword>
<dbReference type="Pfam" id="PF00702">
    <property type="entry name" value="Hydrolase"/>
    <property type="match status" value="1"/>
</dbReference>
<evidence type="ECO:0000256" key="4">
    <source>
        <dbReference type="ARBA" id="ARBA00012786"/>
    </source>
</evidence>
<dbReference type="NCBIfam" id="TIGR01494">
    <property type="entry name" value="ATPase_P-type"/>
    <property type="match status" value="2"/>
</dbReference>
<dbReference type="InterPro" id="IPR018303">
    <property type="entry name" value="ATPase_P-typ_P_site"/>
</dbReference>
<evidence type="ECO:0000256" key="2">
    <source>
        <dbReference type="ARBA" id="ARBA00004429"/>
    </source>
</evidence>
<keyword evidence="9 19" id="KW-0812">Transmembrane</keyword>
<name>A0A2X4TWM4_9NOCA</name>
<dbReference type="AlphaFoldDB" id="A0A2X4TWM4"/>
<comment type="similarity">
    <text evidence="3">Belongs to the cation transport ATPase (P-type) (TC 3.A.3) family. Type IIIB subfamily.</text>
</comment>
<dbReference type="SFLD" id="SFLDG00002">
    <property type="entry name" value="C1.7:_P-type_atpase_like"/>
    <property type="match status" value="1"/>
</dbReference>
<dbReference type="InterPro" id="IPR006068">
    <property type="entry name" value="ATPase_P-typ_cation-transptr_C"/>
</dbReference>
<evidence type="ECO:0000256" key="3">
    <source>
        <dbReference type="ARBA" id="ARBA00008746"/>
    </source>
</evidence>
<evidence type="ECO:0000256" key="12">
    <source>
        <dbReference type="ARBA" id="ARBA00022842"/>
    </source>
</evidence>
<dbReference type="Pfam" id="PF00122">
    <property type="entry name" value="E1-E2_ATPase"/>
    <property type="match status" value="1"/>
</dbReference>
<dbReference type="Gene3D" id="2.70.150.10">
    <property type="entry name" value="Calcium-transporting ATPase, cytoplasmic transduction domain A"/>
    <property type="match status" value="1"/>
</dbReference>
<feature type="transmembrane region" description="Helical" evidence="19">
    <location>
        <begin position="287"/>
        <end position="311"/>
    </location>
</feature>